<organism evidence="2 3">
    <name type="scientific">Paenarthrobacter aromaticivorans</name>
    <dbReference type="NCBI Taxonomy" id="2849150"/>
    <lineage>
        <taxon>Bacteria</taxon>
        <taxon>Bacillati</taxon>
        <taxon>Actinomycetota</taxon>
        <taxon>Actinomycetes</taxon>
        <taxon>Micrococcales</taxon>
        <taxon>Micrococcaceae</taxon>
        <taxon>Paenarthrobacter</taxon>
    </lineage>
</organism>
<accession>A0ABS6IEX7</accession>
<name>A0ABS6IEX7_9MICC</name>
<keyword evidence="3" id="KW-1185">Reference proteome</keyword>
<feature type="region of interest" description="Disordered" evidence="1">
    <location>
        <begin position="1"/>
        <end position="25"/>
    </location>
</feature>
<comment type="caution">
    <text evidence="2">The sequence shown here is derived from an EMBL/GenBank/DDBJ whole genome shotgun (WGS) entry which is preliminary data.</text>
</comment>
<evidence type="ECO:0000256" key="1">
    <source>
        <dbReference type="SAM" id="MobiDB-lite"/>
    </source>
</evidence>
<dbReference type="Proteomes" id="UP000824166">
    <property type="component" value="Unassembled WGS sequence"/>
</dbReference>
<dbReference type="RefSeq" id="WP_216927102.1">
    <property type="nucleotide sequence ID" value="NZ_JAHOPC010000021.1"/>
</dbReference>
<dbReference type="EMBL" id="JAHOPC010000021">
    <property type="protein sequence ID" value="MBU8868972.1"/>
    <property type="molecule type" value="Genomic_DNA"/>
</dbReference>
<reference evidence="2 3" key="1">
    <citation type="submission" date="2021-06" db="EMBL/GenBank/DDBJ databases">
        <authorList>
            <person name="Jeong J.W."/>
        </authorList>
    </citation>
    <scope>NUCLEOTIDE SEQUENCE [LARGE SCALE GENOMIC DNA]</scope>
    <source>
        <strain evidence="2 3">MMS21-TAE1-1</strain>
    </source>
</reference>
<protein>
    <submittedName>
        <fullName evidence="2">Uncharacterized protein</fullName>
    </submittedName>
</protein>
<sequence>MPKTRSEAQGDNGLGATRRKLKSVRDGDRVEIHGEVFRVSSVQPEDGTRNIRVELQANDGGTLTLIGVPRAEVHVPANL</sequence>
<proteinExistence type="predicted"/>
<evidence type="ECO:0000313" key="2">
    <source>
        <dbReference type="EMBL" id="MBU8868972.1"/>
    </source>
</evidence>
<evidence type="ECO:0000313" key="3">
    <source>
        <dbReference type="Proteomes" id="UP000824166"/>
    </source>
</evidence>
<gene>
    <name evidence="2" type="ORF">KSW38_22000</name>
</gene>